<evidence type="ECO:0000313" key="15">
    <source>
        <dbReference type="Proteomes" id="UP001146793"/>
    </source>
</evidence>
<feature type="compositionally biased region" description="Low complexity" evidence="12">
    <location>
        <begin position="259"/>
        <end position="288"/>
    </location>
</feature>
<dbReference type="AlphaFoldDB" id="A0AAV7ZAP1"/>
<feature type="compositionally biased region" description="Basic and acidic residues" evidence="12">
    <location>
        <begin position="200"/>
        <end position="209"/>
    </location>
</feature>
<organism evidence="14 15">
    <name type="scientific">Anaeramoeba flamelloides</name>
    <dbReference type="NCBI Taxonomy" id="1746091"/>
    <lineage>
        <taxon>Eukaryota</taxon>
        <taxon>Metamonada</taxon>
        <taxon>Anaeramoebidae</taxon>
        <taxon>Anaeramoeba</taxon>
    </lineage>
</organism>
<comment type="catalytic activity">
    <reaction evidence="10">
        <text>[protein]-C-terminal L-amino acid-glycyl-phosphatidylethanolamide + H2O = [protein]-C-terminal L-amino acid-glycine + a 1,2-diacyl-sn-glycero-3-phosphoethanolamine</text>
        <dbReference type="Rhea" id="RHEA:67548"/>
        <dbReference type="Rhea" id="RHEA-COMP:17323"/>
        <dbReference type="Rhea" id="RHEA-COMP:17324"/>
        <dbReference type="ChEBI" id="CHEBI:15377"/>
        <dbReference type="ChEBI" id="CHEBI:64612"/>
        <dbReference type="ChEBI" id="CHEBI:172940"/>
        <dbReference type="ChEBI" id="CHEBI:172941"/>
    </reaction>
    <physiologicalReaction direction="left-to-right" evidence="10">
        <dbReference type="Rhea" id="RHEA:67549"/>
    </physiologicalReaction>
</comment>
<dbReference type="GO" id="GO:0016485">
    <property type="term" value="P:protein processing"/>
    <property type="evidence" value="ECO:0007669"/>
    <property type="project" value="TreeGrafter"/>
</dbReference>
<keyword evidence="8 11" id="KW-0653">Protein transport</keyword>
<evidence type="ECO:0000256" key="5">
    <source>
        <dbReference type="ARBA" id="ARBA00022670"/>
    </source>
</evidence>
<name>A0AAV7ZAP1_9EUKA</name>
<dbReference type="Proteomes" id="UP001146793">
    <property type="component" value="Unassembled WGS sequence"/>
</dbReference>
<feature type="region of interest" description="Disordered" evidence="12">
    <location>
        <begin position="200"/>
        <end position="303"/>
    </location>
</feature>
<dbReference type="InterPro" id="IPR005078">
    <property type="entry name" value="Peptidase_C54"/>
</dbReference>
<accession>A0AAV7ZAP1</accession>
<comment type="function">
    <text evidence="11">Cysteine protease that plays a key role in autophagy by mediating both proteolytic activation and delipidation of ATG8 family proteins.</text>
</comment>
<dbReference type="InterPro" id="IPR038765">
    <property type="entry name" value="Papain-like_cys_pep_sf"/>
</dbReference>
<keyword evidence="7" id="KW-0788">Thiol protease</keyword>
<keyword evidence="6 11" id="KW-0378">Hydrolase</keyword>
<feature type="compositionally biased region" description="Low complexity" evidence="12">
    <location>
        <begin position="214"/>
        <end position="232"/>
    </location>
</feature>
<dbReference type="GO" id="GO:0035973">
    <property type="term" value="P:aggrephagy"/>
    <property type="evidence" value="ECO:0007669"/>
    <property type="project" value="TreeGrafter"/>
</dbReference>
<dbReference type="Pfam" id="PF03416">
    <property type="entry name" value="Peptidase_C54"/>
    <property type="match status" value="2"/>
</dbReference>
<dbReference type="EMBL" id="JANTQA010000036">
    <property type="protein sequence ID" value="KAJ3436764.1"/>
    <property type="molecule type" value="Genomic_DNA"/>
</dbReference>
<evidence type="ECO:0000256" key="7">
    <source>
        <dbReference type="ARBA" id="ARBA00022807"/>
    </source>
</evidence>
<keyword evidence="5 11" id="KW-0645">Protease</keyword>
<evidence type="ECO:0000256" key="12">
    <source>
        <dbReference type="SAM" id="MobiDB-lite"/>
    </source>
</evidence>
<feature type="domain" description="Peptidase C54 catalytic" evidence="13">
    <location>
        <begin position="6"/>
        <end position="73"/>
    </location>
</feature>
<evidence type="ECO:0000256" key="6">
    <source>
        <dbReference type="ARBA" id="ARBA00022801"/>
    </source>
</evidence>
<reference evidence="14" key="1">
    <citation type="submission" date="2022-08" db="EMBL/GenBank/DDBJ databases">
        <title>Novel sulphate-reducing endosymbionts in the free-living metamonad Anaeramoeba.</title>
        <authorList>
            <person name="Jerlstrom-Hultqvist J."/>
            <person name="Cepicka I."/>
            <person name="Gallot-Lavallee L."/>
            <person name="Salas-Leiva D."/>
            <person name="Curtis B.A."/>
            <person name="Zahonova K."/>
            <person name="Pipaliya S."/>
            <person name="Dacks J."/>
            <person name="Roger A.J."/>
        </authorList>
    </citation>
    <scope>NUCLEOTIDE SEQUENCE</scope>
    <source>
        <strain evidence="14">Busselton2</strain>
    </source>
</reference>
<keyword evidence="3" id="KW-0813">Transport</keyword>
<dbReference type="PANTHER" id="PTHR22624:SF49">
    <property type="entry name" value="CYSTEINE PROTEASE"/>
    <property type="match status" value="1"/>
</dbReference>
<feature type="domain" description="Peptidase C54 catalytic" evidence="13">
    <location>
        <begin position="429"/>
        <end position="567"/>
    </location>
</feature>
<protein>
    <recommendedName>
        <fullName evidence="11">Cysteine protease</fullName>
        <ecNumber evidence="11">3.4.22.-</ecNumber>
    </recommendedName>
</protein>
<dbReference type="GO" id="GO:0019786">
    <property type="term" value="F:protein-phosphatidylethanolamide deconjugating activity"/>
    <property type="evidence" value="ECO:0007669"/>
    <property type="project" value="InterPro"/>
</dbReference>
<keyword evidence="9 11" id="KW-0072">Autophagy</keyword>
<comment type="caution">
    <text evidence="14">The sequence shown here is derived from an EMBL/GenBank/DDBJ whole genome shotgun (WGS) entry which is preliminary data.</text>
</comment>
<dbReference type="EC" id="3.4.22.-" evidence="11"/>
<dbReference type="GO" id="GO:0004197">
    <property type="term" value="F:cysteine-type endopeptidase activity"/>
    <property type="evidence" value="ECO:0007669"/>
    <property type="project" value="TreeGrafter"/>
</dbReference>
<evidence type="ECO:0000256" key="4">
    <source>
        <dbReference type="ARBA" id="ARBA00022490"/>
    </source>
</evidence>
<feature type="region of interest" description="Disordered" evidence="12">
    <location>
        <begin position="325"/>
        <end position="361"/>
    </location>
</feature>
<proteinExistence type="inferred from homology"/>
<evidence type="ECO:0000256" key="11">
    <source>
        <dbReference type="RuleBase" id="RU363115"/>
    </source>
</evidence>
<evidence type="ECO:0000259" key="13">
    <source>
        <dbReference type="Pfam" id="PF03416"/>
    </source>
</evidence>
<evidence type="ECO:0000256" key="10">
    <source>
        <dbReference type="ARBA" id="ARBA00029362"/>
    </source>
</evidence>
<evidence type="ECO:0000313" key="14">
    <source>
        <dbReference type="EMBL" id="KAJ3436764.1"/>
    </source>
</evidence>
<sequence>MTFEGYSLGLKAGQWHSPTTVSLVLRNLLEKSHGKDIRMYVAQDTCIYLDKIESLARGKRGAEPPQALFASSRSNKYAHNVKIVKENRTVKKNHNITIAYNSEILFPKTVKRQKKKKSFLVHPFYLEQKESEKLFDIQQAKYFKKIPKQLKKILPRFKENIKSTVIGTTKNKEIIKPFPKIENLIPNFSYKIDMKKKINKNDESRENNDSPKLNNFQNNTKIIKNNNFGNNFEKVKRNENNNNQENGNTNKKENFIFGSSSELNLSTENNSESFESSDTSENSNNFENIPMNKDKSIPDNDEFDIIDIPKNVDLVDEIDDINEKGKGKENIKRNEKANDNEKEKDKEMKRSKKKAPQKKAIEIEIENDEEEKNMRKKEKYKDNKKYIRLGIDLIKTNNRYDNERDRDSNDDEQNKIINLKSKSGIERGNSLIKAKIQINFQKDQEKNTNYDIWIPIIIFVPIRLGMKKINSIYIDPLIEILSFSQSLGIVGGKPNTSLYFIAAQDQNFYYLDPHKTQKNVDNYFYDVFDTSSYKQDHLFRLKITSVDPSMILGFLLKNRKDYNDFLKRTKQFLKRWKGKEIFSIMKSSKCFDLH</sequence>
<evidence type="ECO:0000256" key="2">
    <source>
        <dbReference type="ARBA" id="ARBA00010958"/>
    </source>
</evidence>
<evidence type="ECO:0000256" key="1">
    <source>
        <dbReference type="ARBA" id="ARBA00004496"/>
    </source>
</evidence>
<dbReference type="PANTHER" id="PTHR22624">
    <property type="entry name" value="CYSTEINE PROTEASE ATG4"/>
    <property type="match status" value="1"/>
</dbReference>
<dbReference type="GO" id="GO:0015031">
    <property type="term" value="P:protein transport"/>
    <property type="evidence" value="ECO:0007669"/>
    <property type="project" value="UniProtKB-KW"/>
</dbReference>
<dbReference type="GO" id="GO:0000423">
    <property type="term" value="P:mitophagy"/>
    <property type="evidence" value="ECO:0007669"/>
    <property type="project" value="TreeGrafter"/>
</dbReference>
<dbReference type="GO" id="GO:0005737">
    <property type="term" value="C:cytoplasm"/>
    <property type="evidence" value="ECO:0007669"/>
    <property type="project" value="UniProtKB-SubCell"/>
</dbReference>
<gene>
    <name evidence="14" type="ORF">M0812_18831</name>
</gene>
<comment type="subcellular location">
    <subcellularLocation>
        <location evidence="1 11">Cytoplasm</location>
    </subcellularLocation>
</comment>
<dbReference type="SUPFAM" id="SSF54001">
    <property type="entry name" value="Cysteine proteinases"/>
    <property type="match status" value="1"/>
</dbReference>
<dbReference type="GO" id="GO:0000045">
    <property type="term" value="P:autophagosome assembly"/>
    <property type="evidence" value="ECO:0007669"/>
    <property type="project" value="TreeGrafter"/>
</dbReference>
<evidence type="ECO:0000256" key="9">
    <source>
        <dbReference type="ARBA" id="ARBA00023006"/>
    </source>
</evidence>
<evidence type="ECO:0000256" key="8">
    <source>
        <dbReference type="ARBA" id="ARBA00022927"/>
    </source>
</evidence>
<dbReference type="GO" id="GO:0034727">
    <property type="term" value="P:piecemeal microautophagy of the nucleus"/>
    <property type="evidence" value="ECO:0007669"/>
    <property type="project" value="TreeGrafter"/>
</dbReference>
<comment type="similarity">
    <text evidence="2 11">Belongs to the peptidase C54 family.</text>
</comment>
<feature type="compositionally biased region" description="Basic and acidic residues" evidence="12">
    <location>
        <begin position="325"/>
        <end position="348"/>
    </location>
</feature>
<feature type="compositionally biased region" description="Low complexity" evidence="12">
    <location>
        <begin position="240"/>
        <end position="249"/>
    </location>
</feature>
<evidence type="ECO:0000256" key="3">
    <source>
        <dbReference type="ARBA" id="ARBA00022448"/>
    </source>
</evidence>
<keyword evidence="4 11" id="KW-0963">Cytoplasm</keyword>
<dbReference type="InterPro" id="IPR046792">
    <property type="entry name" value="Peptidase_C54_cat"/>
</dbReference>